<dbReference type="Proteomes" id="UP000694429">
    <property type="component" value="Chromosome 12"/>
</dbReference>
<dbReference type="InterPro" id="IPR020843">
    <property type="entry name" value="ER"/>
</dbReference>
<dbReference type="InterPro" id="IPR013154">
    <property type="entry name" value="ADH-like_N"/>
</dbReference>
<protein>
    <submittedName>
        <fullName evidence="4">Reticulon 4 interacting protein 1</fullName>
    </submittedName>
</protein>
<evidence type="ECO:0000313" key="2">
    <source>
        <dbReference type="Ensembl" id="ENSCAFP00000060610.1"/>
    </source>
</evidence>
<dbReference type="SMART" id="SM00829">
    <property type="entry name" value="PKS_ER"/>
    <property type="match status" value="1"/>
</dbReference>
<dbReference type="OrthoDB" id="48317at2759"/>
<dbReference type="Proteomes" id="UP000694542">
    <property type="component" value="Chromosome 12"/>
</dbReference>
<sequence length="226" mass="24944">MEFLKSCMLRRNARTAAGFWRSQAARQPPGREISTTCPRSTVMPAWVIDKYGKNEVLRFTQNMMIPVIHYPNEVIIKVHAASVNPIDVNMRSGYGATALNMKRDPLHIKTKGEEFPLTLGRDVSGVVMECGLDVRYFKPGDEVWAAVPPWKQGTLSEFVVVNGNEVSLKPKSLTHTQAASLPYVALTAWSAINKVGGLNDKNCTGKRISGKESIIAGPFSWPVVCI</sequence>
<evidence type="ECO:0000313" key="3">
    <source>
        <dbReference type="Ensembl" id="ENSCAFP00030018151.1"/>
    </source>
</evidence>
<reference evidence="3" key="3">
    <citation type="submission" date="2019-03" db="EMBL/GenBank/DDBJ databases">
        <authorList>
            <person name="Warren W.C."/>
            <person name="Johnson G.S."/>
        </authorList>
    </citation>
    <scope>NUCLEOTIDE SEQUENCE [LARGE SCALE GENOMIC DNA]</scope>
    <source>
        <strain evidence="3">Basenji</strain>
    </source>
</reference>
<dbReference type="Ensembl" id="ENSCAFT00040017376.1">
    <property type="protein sequence ID" value="ENSCAFP00040015070.1"/>
    <property type="gene ID" value="ENSCAFG00040009279.1"/>
</dbReference>
<organism evidence="4 6">
    <name type="scientific">Canis lupus familiaris</name>
    <name type="common">Dog</name>
    <name type="synonym">Canis familiaris</name>
    <dbReference type="NCBI Taxonomy" id="9615"/>
    <lineage>
        <taxon>Eukaryota</taxon>
        <taxon>Metazoa</taxon>
        <taxon>Chordata</taxon>
        <taxon>Craniata</taxon>
        <taxon>Vertebrata</taxon>
        <taxon>Euteleostomi</taxon>
        <taxon>Mammalia</taxon>
        <taxon>Eutheria</taxon>
        <taxon>Laurasiatheria</taxon>
        <taxon>Carnivora</taxon>
        <taxon>Caniformia</taxon>
        <taxon>Canidae</taxon>
        <taxon>Canis</taxon>
    </lineage>
</organism>
<dbReference type="Pfam" id="PF08240">
    <property type="entry name" value="ADH_N"/>
    <property type="match status" value="1"/>
</dbReference>
<dbReference type="Ensembl" id="ENSCAFT00030020808.1">
    <property type="protein sequence ID" value="ENSCAFP00030018151.1"/>
    <property type="gene ID" value="ENSCAFG00030011022.1"/>
</dbReference>
<dbReference type="InterPro" id="IPR050700">
    <property type="entry name" value="YIM1/Zinc_Alcohol_DH_Fams"/>
</dbReference>
<dbReference type="GO" id="GO:0016491">
    <property type="term" value="F:oxidoreductase activity"/>
    <property type="evidence" value="ECO:0007669"/>
    <property type="project" value="InterPro"/>
</dbReference>
<dbReference type="PANTHER" id="PTHR11695:SF294">
    <property type="entry name" value="RETICULON-4-INTERACTING PROTEIN 1, MITOCHONDRIAL"/>
    <property type="match status" value="1"/>
</dbReference>
<evidence type="ECO:0000313" key="6">
    <source>
        <dbReference type="Proteomes" id="UP000694542"/>
    </source>
</evidence>
<reference evidence="4" key="4">
    <citation type="submission" date="2025-05" db="UniProtKB">
        <authorList>
            <consortium name="Ensembl"/>
        </authorList>
    </citation>
    <scope>IDENTIFICATION</scope>
</reference>
<reference evidence="4" key="2">
    <citation type="submission" date="2018-10" db="EMBL/GenBank/DDBJ databases">
        <title>De novo assembly of a Great Dane genome.</title>
        <authorList>
            <person name="Kidd J.M."/>
            <person name="Pendleton A.L."/>
            <person name="Shen F."/>
            <person name="Emery S."/>
        </authorList>
    </citation>
    <scope>NUCLEOTIDE SEQUENCE [LARGE SCALE GENOMIC DNA]</scope>
    <source>
        <strain evidence="4">Great Dane</strain>
    </source>
</reference>
<evidence type="ECO:0000259" key="1">
    <source>
        <dbReference type="SMART" id="SM00829"/>
    </source>
</evidence>
<reference evidence="2 5" key="1">
    <citation type="journal article" date="2005" name="Nature">
        <title>Genome sequence, comparative analysis and haplotype structure of the domestic dog.</title>
        <authorList>
            <consortium name="Broad Sequencing Platform"/>
            <person name="Lindblad-Toh K."/>
            <person name="Wade C.M."/>
            <person name="Mikkelsen T.S."/>
            <person name="Karlsson E.K."/>
            <person name="Jaffe D.B."/>
            <person name="Kamal M."/>
            <person name="Clamp M."/>
            <person name="Chang J.L."/>
            <person name="Kulbokas E.J. III"/>
            <person name="Zody M.C."/>
            <person name="Mauceli E."/>
            <person name="Xie X."/>
            <person name="Breen M."/>
            <person name="Wayne R.K."/>
            <person name="Ostrander E.A."/>
            <person name="Ponting C.P."/>
            <person name="Galibert F."/>
            <person name="Smith D.R."/>
            <person name="DeJong P.J."/>
            <person name="Kirkness E."/>
            <person name="Alvarez P."/>
            <person name="Biagi T."/>
            <person name="Brockman W."/>
            <person name="Butler J."/>
            <person name="Chin C.W."/>
            <person name="Cook A."/>
            <person name="Cuff J."/>
            <person name="Daly M.J."/>
            <person name="DeCaprio D."/>
            <person name="Gnerre S."/>
            <person name="Grabherr M."/>
            <person name="Kellis M."/>
            <person name="Kleber M."/>
            <person name="Bardeleben C."/>
            <person name="Goodstadt L."/>
            <person name="Heger A."/>
            <person name="Hitte C."/>
            <person name="Kim L."/>
            <person name="Koepfli K.P."/>
            <person name="Parker H.G."/>
            <person name="Pollinger J.P."/>
            <person name="Searle S.M."/>
            <person name="Sutter N.B."/>
            <person name="Thomas R."/>
            <person name="Webber C."/>
            <person name="Baldwin J."/>
            <person name="Abebe A."/>
            <person name="Abouelleil A."/>
            <person name="Aftuck L."/>
            <person name="Ait-Zahra M."/>
            <person name="Aldredge T."/>
            <person name="Allen N."/>
            <person name="An P."/>
            <person name="Anderson S."/>
            <person name="Antoine C."/>
            <person name="Arachchi H."/>
            <person name="Aslam A."/>
            <person name="Ayotte L."/>
            <person name="Bachantsang P."/>
            <person name="Barry A."/>
            <person name="Bayul T."/>
            <person name="Benamara M."/>
            <person name="Berlin A."/>
            <person name="Bessette D."/>
            <person name="Blitshteyn B."/>
            <person name="Bloom T."/>
            <person name="Blye J."/>
            <person name="Boguslavskiy L."/>
            <person name="Bonnet C."/>
            <person name="Boukhgalter B."/>
            <person name="Brown A."/>
            <person name="Cahill P."/>
            <person name="Calixte N."/>
            <person name="Camarata J."/>
            <person name="Cheshatsang Y."/>
            <person name="Chu J."/>
            <person name="Citroen M."/>
            <person name="Collymore A."/>
            <person name="Cooke P."/>
            <person name="Dawoe T."/>
            <person name="Daza R."/>
            <person name="Decktor K."/>
            <person name="DeGray S."/>
            <person name="Dhargay N."/>
            <person name="Dooley K."/>
            <person name="Dooley K."/>
            <person name="Dorje P."/>
            <person name="Dorjee K."/>
            <person name="Dorris L."/>
            <person name="Duffey N."/>
            <person name="Dupes A."/>
            <person name="Egbiremolen O."/>
            <person name="Elong R."/>
            <person name="Falk J."/>
            <person name="Farina A."/>
            <person name="Faro S."/>
            <person name="Ferguson D."/>
            <person name="Ferreira P."/>
            <person name="Fisher S."/>
            <person name="FitzGerald M."/>
            <person name="Foley K."/>
            <person name="Foley C."/>
            <person name="Franke A."/>
            <person name="Friedrich D."/>
            <person name="Gage D."/>
            <person name="Garber M."/>
            <person name="Gearin G."/>
            <person name="Giannoukos G."/>
            <person name="Goode T."/>
            <person name="Goyette A."/>
            <person name="Graham J."/>
            <person name="Grandbois E."/>
            <person name="Gyaltsen K."/>
            <person name="Hafez N."/>
            <person name="Hagopian D."/>
            <person name="Hagos B."/>
            <person name="Hall J."/>
            <person name="Healy C."/>
            <person name="Hegarty R."/>
            <person name="Honan T."/>
            <person name="Horn A."/>
            <person name="Houde N."/>
            <person name="Hughes L."/>
            <person name="Hunnicutt L."/>
            <person name="Husby M."/>
            <person name="Jester B."/>
            <person name="Jones C."/>
            <person name="Kamat A."/>
            <person name="Kanga B."/>
            <person name="Kells C."/>
            <person name="Khazanovich D."/>
            <person name="Kieu A.C."/>
            <person name="Kisner P."/>
            <person name="Kumar M."/>
            <person name="Lance K."/>
            <person name="Landers T."/>
            <person name="Lara M."/>
            <person name="Lee W."/>
            <person name="Leger J.P."/>
            <person name="Lennon N."/>
            <person name="Leuper L."/>
            <person name="LeVine S."/>
            <person name="Liu J."/>
            <person name="Liu X."/>
            <person name="Lokyitsang Y."/>
            <person name="Lokyitsang T."/>
            <person name="Lui A."/>
            <person name="Macdonald J."/>
            <person name="Major J."/>
            <person name="Marabella R."/>
            <person name="Maru K."/>
            <person name="Matthews C."/>
            <person name="McDonough S."/>
            <person name="Mehta T."/>
            <person name="Meldrim J."/>
            <person name="Melnikov A."/>
            <person name="Meneus L."/>
            <person name="Mihalev A."/>
            <person name="Mihova T."/>
            <person name="Miller K."/>
            <person name="Mittelman R."/>
            <person name="Mlenga V."/>
            <person name="Mulrain L."/>
            <person name="Munson G."/>
            <person name="Navidi A."/>
            <person name="Naylor J."/>
            <person name="Nguyen T."/>
            <person name="Nguyen N."/>
            <person name="Nguyen C."/>
            <person name="Nguyen T."/>
            <person name="Nicol R."/>
            <person name="Norbu N."/>
            <person name="Norbu C."/>
            <person name="Novod N."/>
            <person name="Nyima T."/>
            <person name="Olandt P."/>
            <person name="O'Neill B."/>
            <person name="O'Neill K."/>
            <person name="Osman S."/>
            <person name="Oyono L."/>
            <person name="Patti C."/>
            <person name="Perrin D."/>
            <person name="Phunkhang P."/>
            <person name="Pierre F."/>
            <person name="Priest M."/>
            <person name="Rachupka A."/>
            <person name="Raghuraman S."/>
            <person name="Rameau R."/>
            <person name="Ray V."/>
            <person name="Raymond C."/>
            <person name="Rege F."/>
            <person name="Rise C."/>
            <person name="Rogers J."/>
            <person name="Rogov P."/>
            <person name="Sahalie J."/>
            <person name="Settipalli S."/>
            <person name="Sharpe T."/>
            <person name="Shea T."/>
            <person name="Sheehan M."/>
            <person name="Sherpa N."/>
            <person name="Shi J."/>
            <person name="Shih D."/>
            <person name="Sloan J."/>
            <person name="Smith C."/>
            <person name="Sparrow T."/>
            <person name="Stalker J."/>
            <person name="Stange-Thomann N."/>
            <person name="Stavropoulos S."/>
            <person name="Stone C."/>
            <person name="Stone S."/>
            <person name="Sykes S."/>
            <person name="Tchuinga P."/>
            <person name="Tenzing P."/>
            <person name="Tesfaye S."/>
            <person name="Thoulutsang D."/>
            <person name="Thoulutsang Y."/>
            <person name="Topham K."/>
            <person name="Topping I."/>
            <person name="Tsamla T."/>
            <person name="Vassiliev H."/>
            <person name="Venkataraman V."/>
            <person name="Vo A."/>
            <person name="Wangchuk T."/>
            <person name="Wangdi T."/>
            <person name="Weiand M."/>
            <person name="Wilkinson J."/>
            <person name="Wilson A."/>
            <person name="Yadav S."/>
            <person name="Yang S."/>
            <person name="Yang X."/>
            <person name="Young G."/>
            <person name="Yu Q."/>
            <person name="Zainoun J."/>
            <person name="Zembek L."/>
            <person name="Zimmer A."/>
            <person name="Lander E.S."/>
        </authorList>
    </citation>
    <scope>NUCLEOTIDE SEQUENCE [LARGE SCALE GENOMIC DNA]</scope>
    <source>
        <strain evidence="2">Boxer</strain>
    </source>
</reference>
<dbReference type="Ensembl" id="ENSCAFT00000060566.2">
    <property type="protein sequence ID" value="ENSCAFP00000060610.1"/>
    <property type="gene ID" value="ENSCAFG00000003719.5"/>
</dbReference>
<dbReference type="SUPFAM" id="SSF50129">
    <property type="entry name" value="GroES-like"/>
    <property type="match status" value="1"/>
</dbReference>
<dbReference type="Gene3D" id="3.40.50.720">
    <property type="entry name" value="NAD(P)-binding Rossmann-like Domain"/>
    <property type="match status" value="1"/>
</dbReference>
<dbReference type="AlphaFoldDB" id="A0A8C0S2V9"/>
<gene>
    <name evidence="2" type="primary">RTN4IP1</name>
</gene>
<evidence type="ECO:0000313" key="5">
    <source>
        <dbReference type="Proteomes" id="UP000002254"/>
    </source>
</evidence>
<evidence type="ECO:0000313" key="4">
    <source>
        <dbReference type="Ensembl" id="ENSCAFP00040015070.1"/>
    </source>
</evidence>
<feature type="domain" description="Enoyl reductase (ER)" evidence="1">
    <location>
        <begin position="52"/>
        <end position="224"/>
    </location>
</feature>
<proteinExistence type="predicted"/>
<name>A0A8C0S2V9_CANLF</name>
<dbReference type="Proteomes" id="UP000002254">
    <property type="component" value="Chromosome 12"/>
</dbReference>
<accession>A0A8C0S2V9</accession>
<dbReference type="Gene3D" id="3.90.180.10">
    <property type="entry name" value="Medium-chain alcohol dehydrogenases, catalytic domain"/>
    <property type="match status" value="1"/>
</dbReference>
<dbReference type="PANTHER" id="PTHR11695">
    <property type="entry name" value="ALCOHOL DEHYDROGENASE RELATED"/>
    <property type="match status" value="1"/>
</dbReference>
<dbReference type="FunFam" id="3.90.180.10:FF:000009">
    <property type="entry name" value="Reticulon-4-interacting protein 1, mitochondrial"/>
    <property type="match status" value="1"/>
</dbReference>
<dbReference type="InterPro" id="IPR011032">
    <property type="entry name" value="GroES-like_sf"/>
</dbReference>